<dbReference type="RefSeq" id="WP_100791408.1">
    <property type="nucleotide sequence ID" value="NZ_NPDQ01000006.1"/>
</dbReference>
<organism evidence="2 3">
    <name type="scientific">Leptospira brenneri</name>
    <dbReference type="NCBI Taxonomy" id="2023182"/>
    <lineage>
        <taxon>Bacteria</taxon>
        <taxon>Pseudomonadati</taxon>
        <taxon>Spirochaetota</taxon>
        <taxon>Spirochaetia</taxon>
        <taxon>Leptospirales</taxon>
        <taxon>Leptospiraceae</taxon>
        <taxon>Leptospira</taxon>
    </lineage>
</organism>
<reference evidence="2" key="1">
    <citation type="journal article" date="2019" name="PLoS Negl. Trop. Dis.">
        <title>Revisiting the worldwide diversity of Leptospira species in the environment.</title>
        <authorList>
            <person name="Vincent A.T."/>
            <person name="Schiettekatte O."/>
            <person name="Bourhy P."/>
            <person name="Veyrier F.J."/>
            <person name="Picardeau M."/>
        </authorList>
    </citation>
    <scope>NUCLEOTIDE SEQUENCE [LARGE SCALE GENOMIC DNA]</scope>
    <source>
        <strain evidence="2">201800277</strain>
    </source>
</reference>
<keyword evidence="3" id="KW-1185">Reference proteome</keyword>
<evidence type="ECO:0000256" key="1">
    <source>
        <dbReference type="HAMAP-Rule" id="MF_01503"/>
    </source>
</evidence>
<protein>
    <recommendedName>
        <fullName evidence="1">Putative regulatory protein EHQ30_10405</fullName>
    </recommendedName>
</protein>
<comment type="caution">
    <text evidence="2">The sequence shown here is derived from an EMBL/GenBank/DDBJ whole genome shotgun (WGS) entry which is preliminary data.</text>
</comment>
<dbReference type="EMBL" id="RQFP01000001">
    <property type="protein sequence ID" value="TGK96975.1"/>
    <property type="molecule type" value="Genomic_DNA"/>
</dbReference>
<evidence type="ECO:0000313" key="2">
    <source>
        <dbReference type="EMBL" id="TGK96975.1"/>
    </source>
</evidence>
<dbReference type="Pfam" id="PF04025">
    <property type="entry name" value="RemA-like"/>
    <property type="match status" value="1"/>
</dbReference>
<dbReference type="Proteomes" id="UP000297891">
    <property type="component" value="Unassembled WGS sequence"/>
</dbReference>
<dbReference type="InterPro" id="IPR007169">
    <property type="entry name" value="RemA-like"/>
</dbReference>
<accession>A0A2M9XZJ7</accession>
<dbReference type="HAMAP" id="MF_01503">
    <property type="entry name" value="RemA"/>
    <property type="match status" value="1"/>
</dbReference>
<dbReference type="PANTHER" id="PTHR38449">
    <property type="entry name" value="REGULATORY PROTEIN TM_1690-RELATED"/>
    <property type="match status" value="1"/>
</dbReference>
<dbReference type="AlphaFoldDB" id="A0A2M9XZJ7"/>
<dbReference type="NCBIfam" id="NF003315">
    <property type="entry name" value="PRK04323.1"/>
    <property type="match status" value="1"/>
</dbReference>
<evidence type="ECO:0000313" key="3">
    <source>
        <dbReference type="Proteomes" id="UP000297891"/>
    </source>
</evidence>
<sequence>MSSFPILNVGFSNVVFVSKILTILQADSAGAKRLRSEAKSENRLIDATGGRKTRSVLVLDSGHILLSAIRPESLSKRLESGDNHIGEGEEESED</sequence>
<dbReference type="PANTHER" id="PTHR38449:SF1">
    <property type="entry name" value="REGULATORY PROTEIN SSL2874-RELATED"/>
    <property type="match status" value="1"/>
</dbReference>
<gene>
    <name evidence="2" type="ORF">EHQ30_10405</name>
</gene>
<proteinExistence type="inferred from homology"/>
<name>A0A2M9XZJ7_9LEPT</name>
<comment type="similarity">
    <text evidence="1">Belongs to the RemA family.</text>
</comment>
<dbReference type="OrthoDB" id="5432174at2"/>